<dbReference type="FunFam" id="1.10.10.10:FF:000010">
    <property type="entry name" value="Forkhead box P2 isoform B"/>
    <property type="match status" value="1"/>
</dbReference>
<organism evidence="14 15">
    <name type="scientific">Araneus ventricosus</name>
    <name type="common">Orbweaver spider</name>
    <name type="synonym">Epeira ventricosa</name>
    <dbReference type="NCBI Taxonomy" id="182803"/>
    <lineage>
        <taxon>Eukaryota</taxon>
        <taxon>Metazoa</taxon>
        <taxon>Ecdysozoa</taxon>
        <taxon>Arthropoda</taxon>
        <taxon>Chelicerata</taxon>
        <taxon>Arachnida</taxon>
        <taxon>Araneae</taxon>
        <taxon>Araneomorphae</taxon>
        <taxon>Entelegynae</taxon>
        <taxon>Araneoidea</taxon>
        <taxon>Araneidae</taxon>
        <taxon>Araneus</taxon>
    </lineage>
</organism>
<dbReference type="Proteomes" id="UP000499080">
    <property type="component" value="Unassembled WGS sequence"/>
</dbReference>
<dbReference type="InterPro" id="IPR047412">
    <property type="entry name" value="FH_FOXP1_P2"/>
</dbReference>
<evidence type="ECO:0000256" key="11">
    <source>
        <dbReference type="SAM" id="Coils"/>
    </source>
</evidence>
<feature type="compositionally biased region" description="Low complexity" evidence="12">
    <location>
        <begin position="407"/>
        <end position="419"/>
    </location>
</feature>
<feature type="compositionally biased region" description="Polar residues" evidence="12">
    <location>
        <begin position="426"/>
        <end position="438"/>
    </location>
</feature>
<feature type="compositionally biased region" description="Polar residues" evidence="12">
    <location>
        <begin position="68"/>
        <end position="78"/>
    </location>
</feature>
<gene>
    <name evidence="14" type="primary">Foxp1</name>
    <name evidence="14" type="ORF">AVEN_208994_1</name>
</gene>
<evidence type="ECO:0000256" key="4">
    <source>
        <dbReference type="ARBA" id="ARBA00022771"/>
    </source>
</evidence>
<dbReference type="SMART" id="SM00339">
    <property type="entry name" value="FH"/>
    <property type="match status" value="1"/>
</dbReference>
<feature type="compositionally biased region" description="Acidic residues" evidence="12">
    <location>
        <begin position="801"/>
        <end position="811"/>
    </location>
</feature>
<evidence type="ECO:0000256" key="9">
    <source>
        <dbReference type="ARBA" id="ARBA00023242"/>
    </source>
</evidence>
<evidence type="ECO:0000256" key="1">
    <source>
        <dbReference type="ARBA" id="ARBA00004123"/>
    </source>
</evidence>
<dbReference type="InterPro" id="IPR030456">
    <property type="entry name" value="TF_fork_head_CS_2"/>
</dbReference>
<dbReference type="PROSITE" id="PS00658">
    <property type="entry name" value="FORK_HEAD_2"/>
    <property type="match status" value="1"/>
</dbReference>
<evidence type="ECO:0000256" key="10">
    <source>
        <dbReference type="PROSITE-ProRule" id="PRU00089"/>
    </source>
</evidence>
<dbReference type="AlphaFoldDB" id="A0A4Y2CPF4"/>
<proteinExistence type="predicted"/>
<keyword evidence="15" id="KW-1185">Reference proteome</keyword>
<comment type="subcellular location">
    <subcellularLocation>
        <location evidence="1 10">Nucleus</location>
    </subcellularLocation>
</comment>
<keyword evidence="4" id="KW-0863">Zinc-finger</keyword>
<dbReference type="InterPro" id="IPR001766">
    <property type="entry name" value="Fork_head_dom"/>
</dbReference>
<dbReference type="Pfam" id="PF00250">
    <property type="entry name" value="Forkhead"/>
    <property type="match status" value="1"/>
</dbReference>
<sequence>MPLAIYGCHRYQYSLEILHHFVSIELMASDPPYYPTALQRTCTVPETGHGMMDHEEDGDVAINLSKNQAPRSADTPNGNAEPEDGEPQGSKALVIKRSRSANHTDKSGGNESNIPPLLMMNSQLLAQHQLQQLLQQPSPTQLQQLLQQQQSIFLQQQQQQHQQHQQLKQLESVIPHIQEQINLNIMQQSQILHQLNGLNNGLPGLGSSDKKANRQQLQLQLQQLALQQHQLMQQLQLSNRQYMINLQPFMLPQGLNANDMWKEGSGDEGGASLNGMMHGGSSGGRPLMNGAAAQHESYSVSPVSTASSSSSQRSLPPTPKEEQRGCSSPPTHALYGHGVCKWPGCEAVCDDIQAFKKHLNLEHQLDDRSTAQARVQMQVVSQLELQLSKEKERLQAMMQHLHMKPYTNNGTANNSNGSNHNHRSSPSKTENNIMSNVKSGPPTSPQMALVPAVSSSPPALSAVMTTMSNAGPLMAAVPQRLGPPPPLHPPNPNTMGPARRRLSDKSCPPLSVLDIPSLPDSPIRRRVVERANLDITEEIQRNREFYRNADVRPPFTYASLIRQAIIEAPEKQLTLNEIYNWFQNTFCYFRRNAATWKNAVRHNLSLHKCFMRVENVKGAVWTVDELEFYKRRPQRLQERMSGSLQMPAQGLVPQGVPLMHGQGRMGSPPLRQSPGLYGDSLNASLQAALAESNLSFLNSSVGGSGAGPNTPTSTPTPAATPDCVTSQSCGTSALSEAERYVVEMITHGMNNSSMNGSNIHIKQEPLSDEAGHMCPPEMQHPREEEDRHSEANSDPQGMHDEQEEDMEEAEDLSLSSSINSEPQATTCP</sequence>
<dbReference type="PRINTS" id="PR00053">
    <property type="entry name" value="FORKHEAD"/>
</dbReference>
<dbReference type="GO" id="GO:0000981">
    <property type="term" value="F:DNA-binding transcription factor activity, RNA polymerase II-specific"/>
    <property type="evidence" value="ECO:0007669"/>
    <property type="project" value="TreeGrafter"/>
</dbReference>
<feature type="region of interest" description="Disordered" evidence="12">
    <location>
        <begin position="260"/>
        <end position="329"/>
    </location>
</feature>
<keyword evidence="3" id="KW-0479">Metal-binding</keyword>
<keyword evidence="8" id="KW-0804">Transcription</keyword>
<feature type="region of interest" description="Disordered" evidence="12">
    <location>
        <begin position="768"/>
        <end position="828"/>
    </location>
</feature>
<feature type="region of interest" description="Disordered" evidence="12">
    <location>
        <begin position="68"/>
        <end position="91"/>
    </location>
</feature>
<protein>
    <submittedName>
        <fullName evidence="14">Forkhead box protein P1</fullName>
    </submittedName>
</protein>
<feature type="domain" description="Fork-head" evidence="13">
    <location>
        <begin position="552"/>
        <end position="625"/>
    </location>
</feature>
<keyword evidence="9 10" id="KW-0539">Nucleus</keyword>
<dbReference type="SUPFAM" id="SSF46785">
    <property type="entry name" value="Winged helix' DNA-binding domain"/>
    <property type="match status" value="1"/>
</dbReference>
<dbReference type="Pfam" id="PF16159">
    <property type="entry name" value="FOXP-CC"/>
    <property type="match status" value="1"/>
</dbReference>
<dbReference type="FunFam" id="1.20.5.340:FF:000005">
    <property type="entry name" value="Forkhead box P1, isoform CRA_f"/>
    <property type="match status" value="1"/>
</dbReference>
<keyword evidence="2" id="KW-0678">Repressor</keyword>
<dbReference type="GO" id="GO:0000978">
    <property type="term" value="F:RNA polymerase II cis-regulatory region sequence-specific DNA binding"/>
    <property type="evidence" value="ECO:0007669"/>
    <property type="project" value="TreeGrafter"/>
</dbReference>
<dbReference type="PROSITE" id="PS50039">
    <property type="entry name" value="FORK_HEAD_3"/>
    <property type="match status" value="1"/>
</dbReference>
<name>A0A4Y2CPF4_ARAVE</name>
<dbReference type="InterPro" id="IPR036390">
    <property type="entry name" value="WH_DNA-bd_sf"/>
</dbReference>
<feature type="compositionally biased region" description="Low complexity" evidence="12">
    <location>
        <begin position="707"/>
        <end position="721"/>
    </location>
</feature>
<evidence type="ECO:0000256" key="5">
    <source>
        <dbReference type="ARBA" id="ARBA00022833"/>
    </source>
</evidence>
<dbReference type="GO" id="GO:0008270">
    <property type="term" value="F:zinc ion binding"/>
    <property type="evidence" value="ECO:0007669"/>
    <property type="project" value="UniProtKB-KW"/>
</dbReference>
<dbReference type="Gene3D" id="1.20.5.340">
    <property type="match status" value="1"/>
</dbReference>
<keyword evidence="11" id="KW-0175">Coiled coil</keyword>
<dbReference type="Gene3D" id="1.10.10.10">
    <property type="entry name" value="Winged helix-like DNA-binding domain superfamily/Winged helix DNA-binding domain"/>
    <property type="match status" value="1"/>
</dbReference>
<dbReference type="PANTHER" id="PTHR45796">
    <property type="entry name" value="FORKHEAD BOX P, ISOFORM C"/>
    <property type="match status" value="1"/>
</dbReference>
<keyword evidence="6" id="KW-0805">Transcription regulation</keyword>
<evidence type="ECO:0000256" key="3">
    <source>
        <dbReference type="ARBA" id="ARBA00022723"/>
    </source>
</evidence>
<dbReference type="EMBL" id="BGPR01000226">
    <property type="protein sequence ID" value="GBM06312.1"/>
    <property type="molecule type" value="Genomic_DNA"/>
</dbReference>
<evidence type="ECO:0000256" key="2">
    <source>
        <dbReference type="ARBA" id="ARBA00022491"/>
    </source>
</evidence>
<dbReference type="GO" id="GO:0005634">
    <property type="term" value="C:nucleus"/>
    <property type="evidence" value="ECO:0007669"/>
    <property type="project" value="UniProtKB-SubCell"/>
</dbReference>
<evidence type="ECO:0000256" key="6">
    <source>
        <dbReference type="ARBA" id="ARBA00023015"/>
    </source>
</evidence>
<keyword evidence="5" id="KW-0862">Zinc</keyword>
<dbReference type="InterPro" id="IPR036388">
    <property type="entry name" value="WH-like_DNA-bd_sf"/>
</dbReference>
<evidence type="ECO:0000256" key="8">
    <source>
        <dbReference type="ARBA" id="ARBA00023163"/>
    </source>
</evidence>
<keyword evidence="7 10" id="KW-0238">DNA-binding</keyword>
<dbReference type="PANTHER" id="PTHR45796:SF4">
    <property type="entry name" value="FORKHEAD BOX P, ISOFORM C"/>
    <property type="match status" value="1"/>
</dbReference>
<reference evidence="14 15" key="1">
    <citation type="journal article" date="2019" name="Sci. Rep.">
        <title>Orb-weaving spider Araneus ventricosus genome elucidates the spidroin gene catalogue.</title>
        <authorList>
            <person name="Kono N."/>
            <person name="Nakamura H."/>
            <person name="Ohtoshi R."/>
            <person name="Moran D.A.P."/>
            <person name="Shinohara A."/>
            <person name="Yoshida Y."/>
            <person name="Fujiwara M."/>
            <person name="Mori M."/>
            <person name="Tomita M."/>
            <person name="Arakawa K."/>
        </authorList>
    </citation>
    <scope>NUCLEOTIDE SEQUENCE [LARGE SCALE GENOMIC DNA]</scope>
</reference>
<dbReference type="CDD" id="cd20065">
    <property type="entry name" value="FH_FOXP2"/>
    <property type="match status" value="1"/>
</dbReference>
<feature type="region of interest" description="Disordered" evidence="12">
    <location>
        <begin position="701"/>
        <end position="730"/>
    </location>
</feature>
<dbReference type="InterPro" id="IPR050998">
    <property type="entry name" value="FOXP"/>
</dbReference>
<evidence type="ECO:0000313" key="15">
    <source>
        <dbReference type="Proteomes" id="UP000499080"/>
    </source>
</evidence>
<feature type="DNA-binding region" description="Fork-head" evidence="10">
    <location>
        <begin position="552"/>
        <end position="625"/>
    </location>
</feature>
<comment type="caution">
    <text evidence="14">The sequence shown here is derived from an EMBL/GenBank/DDBJ whole genome shotgun (WGS) entry which is preliminary data.</text>
</comment>
<evidence type="ECO:0000313" key="14">
    <source>
        <dbReference type="EMBL" id="GBM06312.1"/>
    </source>
</evidence>
<accession>A0A4Y2CPF4</accession>
<feature type="compositionally biased region" description="Basic and acidic residues" evidence="12">
    <location>
        <begin position="779"/>
        <end position="791"/>
    </location>
</feature>
<feature type="compositionally biased region" description="Low complexity" evidence="12">
    <location>
        <begin position="297"/>
        <end position="315"/>
    </location>
</feature>
<evidence type="ECO:0000256" key="7">
    <source>
        <dbReference type="ARBA" id="ARBA00023125"/>
    </source>
</evidence>
<evidence type="ECO:0000259" key="13">
    <source>
        <dbReference type="PROSITE" id="PS50039"/>
    </source>
</evidence>
<dbReference type="OrthoDB" id="5830876at2759"/>
<evidence type="ECO:0000256" key="12">
    <source>
        <dbReference type="SAM" id="MobiDB-lite"/>
    </source>
</evidence>
<feature type="region of interest" description="Disordered" evidence="12">
    <location>
        <begin position="405"/>
        <end position="451"/>
    </location>
</feature>
<feature type="compositionally biased region" description="Polar residues" evidence="12">
    <location>
        <begin position="818"/>
        <end position="828"/>
    </location>
</feature>
<feature type="coiled-coil region" evidence="11">
    <location>
        <begin position="207"/>
        <end position="234"/>
    </location>
</feature>
<dbReference type="InterPro" id="IPR032354">
    <property type="entry name" value="FOXP-CC"/>
</dbReference>